<evidence type="ECO:0000256" key="1">
    <source>
        <dbReference type="ARBA" id="ARBA00004498"/>
    </source>
</evidence>
<dbReference type="PROSITE" id="PS50900">
    <property type="entry name" value="PLAC"/>
    <property type="match status" value="1"/>
</dbReference>
<dbReference type="FunFam" id="2.60.40.10:FF:000487">
    <property type="entry name" value="ADAMTS-like 3 isoform 1"/>
    <property type="match status" value="1"/>
</dbReference>
<dbReference type="SMART" id="SM00408">
    <property type="entry name" value="IGc2"/>
    <property type="match status" value="2"/>
</dbReference>
<feature type="domain" description="Ig-like" evidence="9">
    <location>
        <begin position="1140"/>
        <end position="1234"/>
    </location>
</feature>
<dbReference type="InterPro" id="IPR003599">
    <property type="entry name" value="Ig_sub"/>
</dbReference>
<dbReference type="InterPro" id="IPR045371">
    <property type="entry name" value="ADAMTS_CR_3"/>
</dbReference>
<keyword evidence="12" id="KW-1185">Reference proteome</keyword>
<feature type="domain" description="Ig-like" evidence="9">
    <location>
        <begin position="852"/>
        <end position="948"/>
    </location>
</feature>
<dbReference type="InterPro" id="IPR050439">
    <property type="entry name" value="ADAMTS_ADAMTS-like"/>
</dbReference>
<dbReference type="SMART" id="SM00409">
    <property type="entry name" value="IG"/>
    <property type="match status" value="2"/>
</dbReference>
<keyword evidence="2" id="KW-0964">Secreted</keyword>
<evidence type="ECO:0000259" key="10">
    <source>
        <dbReference type="PROSITE" id="PS50900"/>
    </source>
</evidence>
<evidence type="ECO:0000313" key="11">
    <source>
        <dbReference type="EMBL" id="CAH7345372.1"/>
    </source>
</evidence>
<dbReference type="SMART" id="SM00209">
    <property type="entry name" value="TSP1"/>
    <property type="match status" value="12"/>
</dbReference>
<evidence type="ECO:0000256" key="4">
    <source>
        <dbReference type="ARBA" id="ARBA00022729"/>
    </source>
</evidence>
<keyword evidence="6 8" id="KW-1015">Disulfide bond</keyword>
<keyword evidence="4" id="KW-0732">Signal</keyword>
<proteinExistence type="predicted"/>
<dbReference type="PRINTS" id="PR01857">
    <property type="entry name" value="ADAMTSFAMILY"/>
</dbReference>
<keyword evidence="5" id="KW-0677">Repeat</keyword>
<dbReference type="InterPro" id="IPR013273">
    <property type="entry name" value="ADAMTS/ADAMTS-like"/>
</dbReference>
<organism evidence="11 12">
    <name type="scientific">Phodopus roborovskii</name>
    <name type="common">Roborovski's desert hamster</name>
    <name type="synonym">Cricetulus roborovskii</name>
    <dbReference type="NCBI Taxonomy" id="109678"/>
    <lineage>
        <taxon>Eukaryota</taxon>
        <taxon>Metazoa</taxon>
        <taxon>Chordata</taxon>
        <taxon>Craniata</taxon>
        <taxon>Vertebrata</taxon>
        <taxon>Euteleostomi</taxon>
        <taxon>Mammalia</taxon>
        <taxon>Eutheria</taxon>
        <taxon>Euarchontoglires</taxon>
        <taxon>Glires</taxon>
        <taxon>Rodentia</taxon>
        <taxon>Myomorpha</taxon>
        <taxon>Muroidea</taxon>
        <taxon>Cricetidae</taxon>
        <taxon>Cricetinae</taxon>
        <taxon>Phodopus</taxon>
    </lineage>
</organism>
<dbReference type="PROSITE" id="PS50835">
    <property type="entry name" value="IG_LIKE"/>
    <property type="match status" value="2"/>
</dbReference>
<dbReference type="Proteomes" id="UP001152836">
    <property type="component" value="Unassembled WGS sequence"/>
</dbReference>
<dbReference type="Pfam" id="PF19236">
    <property type="entry name" value="ADAMTS_CR_3"/>
    <property type="match status" value="1"/>
</dbReference>
<dbReference type="SUPFAM" id="SSF48726">
    <property type="entry name" value="Immunoglobulin"/>
    <property type="match status" value="2"/>
</dbReference>
<dbReference type="EMBL" id="CALSGD010001609">
    <property type="protein sequence ID" value="CAH7345372.1"/>
    <property type="molecule type" value="Genomic_DNA"/>
</dbReference>
<evidence type="ECO:0000256" key="7">
    <source>
        <dbReference type="ARBA" id="ARBA00023180"/>
    </source>
</evidence>
<dbReference type="InterPro" id="IPR036179">
    <property type="entry name" value="Ig-like_dom_sf"/>
</dbReference>
<dbReference type="InterPro" id="IPR010909">
    <property type="entry name" value="PLAC"/>
</dbReference>
<dbReference type="FunFam" id="2.20.100.10:FF:000005">
    <property type="entry name" value="ADAM metallopeptidase with thrombospondin type 1 motif 9"/>
    <property type="match status" value="2"/>
</dbReference>
<dbReference type="GO" id="GO:0031012">
    <property type="term" value="C:extracellular matrix"/>
    <property type="evidence" value="ECO:0007669"/>
    <property type="project" value="TreeGrafter"/>
</dbReference>
<evidence type="ECO:0000256" key="3">
    <source>
        <dbReference type="ARBA" id="ARBA00022530"/>
    </source>
</evidence>
<dbReference type="GO" id="GO:0030198">
    <property type="term" value="P:extracellular matrix organization"/>
    <property type="evidence" value="ECO:0007669"/>
    <property type="project" value="InterPro"/>
</dbReference>
<gene>
    <name evidence="11" type="primary">Adamtsl3</name>
    <name evidence="11" type="ORF">PHOROB_LOCUS16189</name>
</gene>
<dbReference type="InterPro" id="IPR036383">
    <property type="entry name" value="TSP1_rpt_sf"/>
</dbReference>
<keyword evidence="7" id="KW-0325">Glycoprotein</keyword>
<comment type="subcellular location">
    <subcellularLocation>
        <location evidence="1">Secreted</location>
        <location evidence="1">Extracellular space</location>
        <location evidence="1">Extracellular matrix</location>
    </subcellularLocation>
</comment>
<feature type="domain" description="PLAC" evidence="10">
    <location>
        <begin position="1509"/>
        <end position="1545"/>
    </location>
</feature>
<dbReference type="Pfam" id="PF19030">
    <property type="entry name" value="TSP1_ADAMTS"/>
    <property type="match status" value="11"/>
</dbReference>
<dbReference type="FunFam" id="2.20.100.10:FF:000009">
    <property type="entry name" value="ADAMTS-like protein 3 isoform A"/>
    <property type="match status" value="1"/>
</dbReference>
<evidence type="ECO:0000259" key="9">
    <source>
        <dbReference type="PROSITE" id="PS50835"/>
    </source>
</evidence>
<dbReference type="FunFam" id="2.20.100.10:FF:000011">
    <property type="entry name" value="A disintegrin and metalloproteinase with thrombospondin motifs 3"/>
    <property type="match status" value="1"/>
</dbReference>
<evidence type="ECO:0000313" key="12">
    <source>
        <dbReference type="Proteomes" id="UP001152836"/>
    </source>
</evidence>
<dbReference type="FunFam" id="2.20.100.10:FF:000076">
    <property type="entry name" value="ADAMTS-like protein 3"/>
    <property type="match status" value="1"/>
</dbReference>
<dbReference type="InterPro" id="IPR000884">
    <property type="entry name" value="TSP1_rpt"/>
</dbReference>
<dbReference type="Gene3D" id="2.60.40.10">
    <property type="entry name" value="Immunoglobulins"/>
    <property type="match status" value="2"/>
</dbReference>
<comment type="caution">
    <text evidence="11">The sequence shown here is derived from an EMBL/GenBank/DDBJ whole genome shotgun (WGS) entry which is preliminary data.</text>
</comment>
<dbReference type="InterPro" id="IPR003598">
    <property type="entry name" value="Ig_sub2"/>
</dbReference>
<dbReference type="PANTHER" id="PTHR13723">
    <property type="entry name" value="ADAMTS A DISINTEGRIN AND METALLOPROTEASE WITH THROMBOSPONDIN MOTIFS PROTEASE"/>
    <property type="match status" value="1"/>
</dbReference>
<keyword evidence="3" id="KW-0272">Extracellular matrix</keyword>
<dbReference type="SUPFAM" id="SSF82895">
    <property type="entry name" value="TSP-1 type 1 repeat"/>
    <property type="match status" value="12"/>
</dbReference>
<dbReference type="InterPro" id="IPR013783">
    <property type="entry name" value="Ig-like_fold"/>
</dbReference>
<dbReference type="PROSITE" id="PS50092">
    <property type="entry name" value="TSP1"/>
    <property type="match status" value="10"/>
</dbReference>
<sequence>MCRISLCSLGSPGTRCRPGWLLTHRSVCLCLPNNFPHSLTFTFFLRFYFLTYFYFMLTSRNTHSDEDKDGNWDAWGDWSDCSRTCGGGASYSLRRCLTGRSDCPADSEDFRAQQCSAYNDVQYQGHYYEWIPLYNDPAAPCALKCHARGQSLVVELAPKVLDGTRCNADSLDMCISGICQAVGCDRQLGSNAKEDNCGVCAGDGSTCRLVRGQSKIHLAPEKIIESKTLQGNRGEHSFNSPGVFVVENTTIEFQKGADRHTFKIPGPLMADFIFKTRHTVAKGSVVQFFFYQPISHQWRQTDFFPCTVTCGGGYQLNSAECMDIRLKRVVPDHYCHYYPENVKPKPKLKECSMDPCPSSDGFKEIMPYDHFQPLPRWEHNPWTACSVSCGGGIQRRSFVCVEESMHAEILQVEEWKCMYAPKPKVMQTCNLFDCPKWVAMEWSQCTVTCGRGLRYRVVLCINHRGQHVGGCNPQMKLHIKEECVIPIPCYKPKEKSPVEAKLPWLKQAQELEETRIATEEPKFIPEPWSACSTTCGPGIQVREVRCRVLLTFTQTETELPEEECEGPKLPTERPCLLEACDQSPMSPKLSGTLQEKDSEMIYDWEYAGFTPCTATCLGGRQEAIAVCLHIQTQQTVNDSLCDLVHRPPAMSQACNTEPCPPRWHMGSWGPCSATCGVGIQTRDVYCLHPEDSPAPLEECRDDKPHALRACNQFDCPPSWHIEEWQQCSRTCGGGMQNRRVTCRQLLTDGSFLNLSDELCQGPKASSHKSCARTDCPPQLTAGDWSKCSVTCGVGFQRRKQTCQRLTAKGRRVPLSETLCRGLPGLPLVRPCQMPVCSKMKLGTKTRLGERGPQILGVRRVYIQTREEKRINLTIGSRAYLLLNTSVIIKCPVRRFQKSLIQWEKDGHCLQNSKQLGITKSGSLKIHSLAAPDIGVYRCIAGSAQETIVLKLIGTDNRLIAHPSLREHLRAHSGVNHNEANSLGATWHKMRQKWNSQNELYLHNGEINNQLFLRALLGPCRSSAGNTNSWEFKTKQFEAAMKQGAYSMDTTQFDELIRNMSQLMETGEASDDLASQMIYQLVAELAKAQQMPVQQRGIHEEAAEAQLRGETGRAPQSSTVKTSGKLTFKPKGPVLMRHTLPPSVSFNKTINARIGNTVYITKSTEAINILCNLITPSSEATYTWTKDGALLQPSVKIILDETGKLQIKNPTRKEQGIYECSVADHLGSDVENSLVLYAEAPAILSIERNVTKPEHSHLSVVVGGTVEAALQANVTIHCPVKEPFWKPGNWTHCSATCGSLGVRLQRPHCVVASGQEVSEALCRPHRKPLTGFQSCNTRDCPARWFTSVWSECSVSCGEGFHSRQVTCKQTKANGTVQVVSPRTCVPKDRPLGRKSCSVRPCVQQAIDPGNQCPGRCMGHVMRTHTPCAHNSSISDCENGRRPAFRRNCTSGPCQTCWRVGPWKACTAVCGRGFQSRKVDCIHTGSCKPMADRHCVQMKPASWRHCLGPSCDKNCTDTTHYCTFVKHLNLCSLALYKQRCCLSCQEE</sequence>
<evidence type="ECO:0000256" key="6">
    <source>
        <dbReference type="ARBA" id="ARBA00023157"/>
    </source>
</evidence>
<evidence type="ECO:0000256" key="8">
    <source>
        <dbReference type="PIRSR" id="PIRSR613273-3"/>
    </source>
</evidence>
<evidence type="ECO:0000256" key="5">
    <source>
        <dbReference type="ARBA" id="ARBA00022737"/>
    </source>
</evidence>
<reference evidence="11" key="1">
    <citation type="submission" date="2022-06" db="EMBL/GenBank/DDBJ databases">
        <authorList>
            <person name="Andreotti S."/>
            <person name="Wyler E."/>
        </authorList>
    </citation>
    <scope>NUCLEOTIDE SEQUENCE</scope>
</reference>
<dbReference type="Pfam" id="PF00090">
    <property type="entry name" value="TSP_1"/>
    <property type="match status" value="1"/>
</dbReference>
<dbReference type="PANTHER" id="PTHR13723:SF169">
    <property type="entry name" value="ADAMTS-LIKE PROTEIN 3"/>
    <property type="match status" value="1"/>
</dbReference>
<evidence type="ECO:0000256" key="2">
    <source>
        <dbReference type="ARBA" id="ARBA00022525"/>
    </source>
</evidence>
<accession>A0AAV0A9R7</accession>
<protein>
    <submittedName>
        <fullName evidence="11">Adamtsl3 protein</fullName>
    </submittedName>
</protein>
<name>A0AAV0A9R7_PHORO</name>
<dbReference type="InterPro" id="IPR007110">
    <property type="entry name" value="Ig-like_dom"/>
</dbReference>
<dbReference type="Pfam" id="PF08686">
    <property type="entry name" value="PLAC"/>
    <property type="match status" value="1"/>
</dbReference>
<feature type="disulfide bond" evidence="8">
    <location>
        <begin position="85"/>
        <end position="103"/>
    </location>
</feature>
<dbReference type="Gene3D" id="2.20.100.10">
    <property type="entry name" value="Thrombospondin type-1 (TSP1) repeat"/>
    <property type="match status" value="11"/>
</dbReference>